<dbReference type="Proteomes" id="UP000482155">
    <property type="component" value="Unassembled WGS sequence"/>
</dbReference>
<reference evidence="2 3" key="1">
    <citation type="submission" date="2020-02" db="EMBL/GenBank/DDBJ databases">
        <authorList>
            <person name="Kim M.K."/>
        </authorList>
    </citation>
    <scope>NUCLEOTIDE SEQUENCE [LARGE SCALE GENOMIC DNA]</scope>
    <source>
        <strain evidence="2 3">17J57-3</strain>
    </source>
</reference>
<dbReference type="GO" id="GO:0006508">
    <property type="term" value="P:proteolysis"/>
    <property type="evidence" value="ECO:0007669"/>
    <property type="project" value="InterPro"/>
</dbReference>
<organism evidence="2 3">
    <name type="scientific">Noviherbaspirillum galbum</name>
    <dbReference type="NCBI Taxonomy" id="2709383"/>
    <lineage>
        <taxon>Bacteria</taxon>
        <taxon>Pseudomonadati</taxon>
        <taxon>Pseudomonadota</taxon>
        <taxon>Betaproteobacteria</taxon>
        <taxon>Burkholderiales</taxon>
        <taxon>Oxalobacteraceae</taxon>
        <taxon>Noviherbaspirillum</taxon>
    </lineage>
</organism>
<gene>
    <name evidence="2" type="ORF">G3574_11505</name>
</gene>
<proteinExistence type="predicted"/>
<dbReference type="Pfam" id="PF19289">
    <property type="entry name" value="PmbA_TldD_3rd"/>
    <property type="match status" value="1"/>
</dbReference>
<dbReference type="InterPro" id="IPR045569">
    <property type="entry name" value="Metalloprtase-TldD/E_C"/>
</dbReference>
<dbReference type="AlphaFoldDB" id="A0A6B3SLT4"/>
<dbReference type="PANTHER" id="PTHR43666:SF1">
    <property type="entry name" value="CONSERVED PROTEIN"/>
    <property type="match status" value="1"/>
</dbReference>
<sequence length="440" mass="48422">MQQYFNEVAAFLAARLRGQEQFKCWLEAESSDFVRFNRSAVRQPGHVRQIMLTVDLADGLRHAAATLSLGGSLAGDQDLLGNTIGRLRTQIASLPEDPYLLPVTAGGNTERITASRLPSGRDMADQMLDAARGVDMVGILAAGPVYRGFANSLGQRNWHEMSSFNADWSLYLARDKAVKNSYAGFDWDGAAFRSKFDEGAAQLDFLRRDPVTITPGGYRAYLSPTALGEIIGMLNWDGFSEKAFRTRQSTLRGMRAGERRLHPCINLRENTRDGLAPAFQADGFIKPGKVDLIRNGELAGSMISPRTAREYGIDTNGADAGEAMSSVELDAGTLPRQHALRELGTGVYISNLWYLNFSDRASCRMTGMTRFASFWVENGEIKAPLNVMRFDDSLFRILGDKLIGLTDERDMLIDNETYGGRHVSSARVPGALVGELAFVL</sequence>
<accession>A0A6B3SLT4</accession>
<feature type="domain" description="Metalloprotease TldD/E C-terminal" evidence="1">
    <location>
        <begin position="216"/>
        <end position="435"/>
    </location>
</feature>
<dbReference type="EMBL" id="JAAIVB010000037">
    <property type="protein sequence ID" value="NEX61707.1"/>
    <property type="molecule type" value="Genomic_DNA"/>
</dbReference>
<evidence type="ECO:0000313" key="2">
    <source>
        <dbReference type="EMBL" id="NEX61707.1"/>
    </source>
</evidence>
<evidence type="ECO:0000259" key="1">
    <source>
        <dbReference type="Pfam" id="PF19289"/>
    </source>
</evidence>
<evidence type="ECO:0000313" key="3">
    <source>
        <dbReference type="Proteomes" id="UP000482155"/>
    </source>
</evidence>
<dbReference type="PANTHER" id="PTHR43666">
    <property type="entry name" value="TLDD PROTEIN"/>
    <property type="match status" value="1"/>
</dbReference>
<name>A0A6B3SLT4_9BURK</name>
<dbReference type="InterPro" id="IPR036059">
    <property type="entry name" value="TldD/PmbA_sf"/>
</dbReference>
<dbReference type="RefSeq" id="WP_163963168.1">
    <property type="nucleotide sequence ID" value="NZ_JAAIVB010000037.1"/>
</dbReference>
<keyword evidence="3" id="KW-1185">Reference proteome</keyword>
<dbReference type="GO" id="GO:0008237">
    <property type="term" value="F:metallopeptidase activity"/>
    <property type="evidence" value="ECO:0007669"/>
    <property type="project" value="InterPro"/>
</dbReference>
<protein>
    <submittedName>
        <fullName evidence="2">TldE/PmbA family protein</fullName>
    </submittedName>
</protein>
<dbReference type="SUPFAM" id="SSF111283">
    <property type="entry name" value="Putative modulator of DNA gyrase, PmbA/TldD"/>
    <property type="match status" value="1"/>
</dbReference>
<comment type="caution">
    <text evidence="2">The sequence shown here is derived from an EMBL/GenBank/DDBJ whole genome shotgun (WGS) entry which is preliminary data.</text>
</comment>